<name>A0AAV8A972_9EUKA</name>
<dbReference type="Pfam" id="PF08603">
    <property type="entry name" value="CAP_C"/>
    <property type="match status" value="1"/>
</dbReference>
<dbReference type="GO" id="GO:0005737">
    <property type="term" value="C:cytoplasm"/>
    <property type="evidence" value="ECO:0007669"/>
    <property type="project" value="TreeGrafter"/>
</dbReference>
<comment type="caution">
    <text evidence="4">The sequence shown here is derived from an EMBL/GenBank/DDBJ whole genome shotgun (WGS) entry which is preliminary data.</text>
</comment>
<dbReference type="Proteomes" id="UP001146793">
    <property type="component" value="Unassembled WGS sequence"/>
</dbReference>
<dbReference type="SUPFAM" id="SSF101278">
    <property type="entry name" value="N-terminal domain of adenylylcyclase associated protein, CAP"/>
    <property type="match status" value="1"/>
</dbReference>
<evidence type="ECO:0000256" key="2">
    <source>
        <dbReference type="SAM" id="MobiDB-lite"/>
    </source>
</evidence>
<reference evidence="5" key="1">
    <citation type="submission" date="2022-08" db="EMBL/GenBank/DDBJ databases">
        <title>Novel sulfate-reducing endosymbionts in the free-living metamonad Anaeramoeba.</title>
        <authorList>
            <person name="Jerlstrom-Hultqvist J."/>
            <person name="Cepicka I."/>
            <person name="Gallot-Lavallee L."/>
            <person name="Salas-Leiva D."/>
            <person name="Curtis B.A."/>
            <person name="Zahonova K."/>
            <person name="Pipaliya S."/>
            <person name="Dacks J."/>
            <person name="Roger A.J."/>
        </authorList>
    </citation>
    <scope>NUCLEOTIDE SEQUENCE</scope>
    <source>
        <strain evidence="5">Schooner1</strain>
    </source>
</reference>
<gene>
    <name evidence="4" type="ORF">M0812_06984</name>
    <name evidence="5" type="ORF">M0813_11033</name>
</gene>
<dbReference type="GO" id="GO:0019933">
    <property type="term" value="P:cAMP-mediated signaling"/>
    <property type="evidence" value="ECO:0007669"/>
    <property type="project" value="TreeGrafter"/>
</dbReference>
<dbReference type="Gene3D" id="1.25.40.330">
    <property type="entry name" value="Adenylate cyclase-associated CAP, N-terminal domain"/>
    <property type="match status" value="1"/>
</dbReference>
<evidence type="ECO:0000313" key="7">
    <source>
        <dbReference type="Proteomes" id="UP001150062"/>
    </source>
</evidence>
<dbReference type="InterPro" id="IPR017901">
    <property type="entry name" value="C-CAP_CF_C-like"/>
</dbReference>
<evidence type="ECO:0000259" key="3">
    <source>
        <dbReference type="PROSITE" id="PS51329"/>
    </source>
</evidence>
<dbReference type="Pfam" id="PF21938">
    <property type="entry name" value="CAP_N"/>
    <property type="match status" value="1"/>
</dbReference>
<feature type="compositionally biased region" description="Polar residues" evidence="2">
    <location>
        <begin position="256"/>
        <end position="266"/>
    </location>
</feature>
<keyword evidence="7" id="KW-1185">Reference proteome</keyword>
<dbReference type="InterPro" id="IPR053950">
    <property type="entry name" value="CAP_N"/>
</dbReference>
<dbReference type="PROSITE" id="PS51329">
    <property type="entry name" value="C_CAP_COFACTOR_C"/>
    <property type="match status" value="1"/>
</dbReference>
<evidence type="ECO:0000256" key="1">
    <source>
        <dbReference type="ARBA" id="ARBA00007659"/>
    </source>
</evidence>
<accession>A0AAV8A972</accession>
<dbReference type="AlphaFoldDB" id="A0AAV8A972"/>
<dbReference type="Proteomes" id="UP001150062">
    <property type="component" value="Unassembled WGS sequence"/>
</dbReference>
<dbReference type="SUPFAM" id="SSF69340">
    <property type="entry name" value="C-terminal domain of adenylylcyclase associated protein"/>
    <property type="match status" value="1"/>
</dbReference>
<dbReference type="InterPro" id="IPR016098">
    <property type="entry name" value="CAP/MinC_C"/>
</dbReference>
<feature type="compositionally biased region" description="Basic and acidic residues" evidence="2">
    <location>
        <begin position="267"/>
        <end position="284"/>
    </location>
</feature>
<dbReference type="PANTHER" id="PTHR10652">
    <property type="entry name" value="ADENYLYL CYCLASE-ASSOCIATED PROTEIN"/>
    <property type="match status" value="1"/>
</dbReference>
<dbReference type="Gene3D" id="2.160.20.70">
    <property type="match status" value="1"/>
</dbReference>
<dbReference type="SMART" id="SM00673">
    <property type="entry name" value="CARP"/>
    <property type="match status" value="2"/>
</dbReference>
<dbReference type="InterPro" id="IPR036223">
    <property type="entry name" value="CAP_C_sf"/>
</dbReference>
<organism evidence="4 6">
    <name type="scientific">Anaeramoeba flamelloides</name>
    <dbReference type="NCBI Taxonomy" id="1746091"/>
    <lineage>
        <taxon>Eukaryota</taxon>
        <taxon>Metamonada</taxon>
        <taxon>Anaeramoebidae</taxon>
        <taxon>Anaeramoeba</taxon>
    </lineage>
</organism>
<evidence type="ECO:0000313" key="6">
    <source>
        <dbReference type="Proteomes" id="UP001146793"/>
    </source>
</evidence>
<dbReference type="InterPro" id="IPR036222">
    <property type="entry name" value="CAP_N_sf"/>
</dbReference>
<sequence length="455" mass="52727">MEKLDQLVERLEKITTKLEKTATNVMTTSTTQVKKEKKPDRPEILLFRTFINTINKMIFISTKVEKVVHQALKYFLNVIDAQFHLIIKSYDTDKPTNFDEMQKFLDPMNEHMTNLQTLADNNRHSNYSILIKAIHETANVVMWSELGGGALDWINRTIESVKFLTQKGKIEYKTKGKDCIDLCDMLDTFLQDTKEYVVEYFKFGMKFGTSNKNFIIKTNKAKEQLETKKSVNKIIIPKVVSLQQVEKIVSERNEQIGTKTNQKQKQKAVEQSKNSNEKGNESKRVTKKREPKKVLEKKKWIIEFFENETEGIVLEEYDTNSKQIIYIHNCKTSVIKINGVVGQIFLDNCENVGIIAKQVIIGAFILNSKDIQFQIKLKIPSIEVNRTSGAKIFLPITSLHTEIETYKSSEMYIHAARWDSTDLEKEDKEIPVPERYKHFIDLTTGELISETIEHI</sequence>
<feature type="region of interest" description="Disordered" evidence="2">
    <location>
        <begin position="256"/>
        <end position="289"/>
    </location>
</feature>
<dbReference type="GO" id="GO:0003779">
    <property type="term" value="F:actin binding"/>
    <property type="evidence" value="ECO:0007669"/>
    <property type="project" value="InterPro"/>
</dbReference>
<evidence type="ECO:0000313" key="5">
    <source>
        <dbReference type="EMBL" id="KAJ6226342.1"/>
    </source>
</evidence>
<dbReference type="EMBL" id="JAOAOG010000345">
    <property type="protein sequence ID" value="KAJ6226342.1"/>
    <property type="molecule type" value="Genomic_DNA"/>
</dbReference>
<dbReference type="InterPro" id="IPR006599">
    <property type="entry name" value="CARP_motif"/>
</dbReference>
<dbReference type="PANTHER" id="PTHR10652:SF0">
    <property type="entry name" value="ADENYLYL CYCLASE-ASSOCIATED PROTEIN"/>
    <property type="match status" value="1"/>
</dbReference>
<dbReference type="EMBL" id="JANTQA010000012">
    <property type="protein sequence ID" value="KAJ3450794.1"/>
    <property type="molecule type" value="Genomic_DNA"/>
</dbReference>
<dbReference type="GO" id="GO:0007015">
    <property type="term" value="P:actin filament organization"/>
    <property type="evidence" value="ECO:0007669"/>
    <property type="project" value="TreeGrafter"/>
</dbReference>
<protein>
    <submittedName>
        <fullName evidence="4">Adenylyl cyclase-associated protein</fullName>
    </submittedName>
</protein>
<feature type="domain" description="C-CAP/cofactor C-like" evidence="3">
    <location>
        <begin position="291"/>
        <end position="432"/>
    </location>
</feature>
<dbReference type="GO" id="GO:0008179">
    <property type="term" value="F:adenylate cyclase binding"/>
    <property type="evidence" value="ECO:0007669"/>
    <property type="project" value="TreeGrafter"/>
</dbReference>
<reference evidence="4" key="2">
    <citation type="submission" date="2022-08" db="EMBL/GenBank/DDBJ databases">
        <title>Novel sulphate-reducing endosymbionts in the free-living metamonad Anaeramoeba.</title>
        <authorList>
            <person name="Jerlstrom-Hultqvist J."/>
            <person name="Cepicka I."/>
            <person name="Gallot-Lavallee L."/>
            <person name="Salas-Leiva D."/>
            <person name="Curtis B.A."/>
            <person name="Zahonova K."/>
            <person name="Pipaliya S."/>
            <person name="Dacks J."/>
            <person name="Roger A.J."/>
        </authorList>
    </citation>
    <scope>NUCLEOTIDE SEQUENCE</scope>
    <source>
        <strain evidence="4">Busselton2</strain>
    </source>
</reference>
<dbReference type="InterPro" id="IPR001837">
    <property type="entry name" value="Adenylate_cyclase-assoc_CAP"/>
</dbReference>
<evidence type="ECO:0000313" key="4">
    <source>
        <dbReference type="EMBL" id="KAJ3450794.1"/>
    </source>
</evidence>
<proteinExistence type="inferred from homology"/>
<dbReference type="InterPro" id="IPR013912">
    <property type="entry name" value="Adenylate_cyclase-assoc_CAP_C"/>
</dbReference>
<comment type="similarity">
    <text evidence="1">Belongs to the CAP family.</text>
</comment>